<organism evidence="1 2">
    <name type="scientific">Acrocarpospora phusangensis</name>
    <dbReference type="NCBI Taxonomy" id="1070424"/>
    <lineage>
        <taxon>Bacteria</taxon>
        <taxon>Bacillati</taxon>
        <taxon>Actinomycetota</taxon>
        <taxon>Actinomycetes</taxon>
        <taxon>Streptosporangiales</taxon>
        <taxon>Streptosporangiaceae</taxon>
        <taxon>Acrocarpospora</taxon>
    </lineage>
</organism>
<evidence type="ECO:0008006" key="3">
    <source>
        <dbReference type="Google" id="ProtNLM"/>
    </source>
</evidence>
<dbReference type="Proteomes" id="UP000640052">
    <property type="component" value="Unassembled WGS sequence"/>
</dbReference>
<protein>
    <recommendedName>
        <fullName evidence="3">Sulfotransferase family protein</fullName>
    </recommendedName>
</protein>
<dbReference type="InterPro" id="IPR053226">
    <property type="entry name" value="Pyrrolopyrazine_biosynth_F"/>
</dbReference>
<dbReference type="InterPro" id="IPR027417">
    <property type="entry name" value="P-loop_NTPase"/>
</dbReference>
<proteinExistence type="predicted"/>
<gene>
    <name evidence="1" type="ORF">Aph01nite_70810</name>
</gene>
<dbReference type="PANTHER" id="PTHR48419">
    <property type="entry name" value="SULFOTRANSFERASE DOMAIN-CONTAINING PROTEIN"/>
    <property type="match status" value="1"/>
</dbReference>
<name>A0A919UNQ9_9ACTN</name>
<dbReference type="Pfam" id="PF19798">
    <property type="entry name" value="Sulfotransfer_5"/>
    <property type="match status" value="1"/>
</dbReference>
<evidence type="ECO:0000313" key="2">
    <source>
        <dbReference type="Proteomes" id="UP000640052"/>
    </source>
</evidence>
<sequence>MHEPFSYLSDQGYFDVGGSRCTSAGELLAALLSASSSRRVFFKDTTDYRYDTLLADRRLYRDLINTFMIREPSAAVASHLRIDPAATVDAIGFEHLHAIFCRVRQETGETPLVIDGDDLVANPEAMVRAYCERVGLAYVPDALRWETGTQAAWRRTSRWHEDVERSTGLGVTPRRAPLPPDRRERDLVRHHQPFYDALYAHRLVAG</sequence>
<dbReference type="Gene3D" id="3.40.50.300">
    <property type="entry name" value="P-loop containing nucleotide triphosphate hydrolases"/>
    <property type="match status" value="1"/>
</dbReference>
<keyword evidence="2" id="KW-1185">Reference proteome</keyword>
<dbReference type="SUPFAM" id="SSF52540">
    <property type="entry name" value="P-loop containing nucleoside triphosphate hydrolases"/>
    <property type="match status" value="1"/>
</dbReference>
<dbReference type="EMBL" id="BOOA01000094">
    <property type="protein sequence ID" value="GIH28771.1"/>
    <property type="molecule type" value="Genomic_DNA"/>
</dbReference>
<accession>A0A919UNQ9</accession>
<dbReference type="PANTHER" id="PTHR48419:SF1">
    <property type="entry name" value="SULFOTRANSFERASE DOMAIN-CONTAINING PROTEIN"/>
    <property type="match status" value="1"/>
</dbReference>
<comment type="caution">
    <text evidence="1">The sequence shown here is derived from an EMBL/GenBank/DDBJ whole genome shotgun (WGS) entry which is preliminary data.</text>
</comment>
<dbReference type="AlphaFoldDB" id="A0A919UNQ9"/>
<evidence type="ECO:0000313" key="1">
    <source>
        <dbReference type="EMBL" id="GIH28771.1"/>
    </source>
</evidence>
<reference evidence="1" key="1">
    <citation type="submission" date="2021-01" db="EMBL/GenBank/DDBJ databases">
        <title>Whole genome shotgun sequence of Acrocarpospora phusangensis NBRC 108782.</title>
        <authorList>
            <person name="Komaki H."/>
            <person name="Tamura T."/>
        </authorList>
    </citation>
    <scope>NUCLEOTIDE SEQUENCE</scope>
    <source>
        <strain evidence="1">NBRC 108782</strain>
    </source>
</reference>